<dbReference type="PANTHER" id="PTHR24198:SF165">
    <property type="entry name" value="ANKYRIN REPEAT-CONTAINING PROTEIN-RELATED"/>
    <property type="match status" value="1"/>
</dbReference>
<sequence>MKLALVHLLSSLCATAIATGIRGSAERIYMQEEIFEDPARDGGIASGCVGTRRGLRGQVGRCTLRQLCEYIWAPTNENSQRPDPAKMIWPRWDENSPNRVWRKNEISVSEAITRVVEGVEERPKRGRKKGVYYNGFWDASRVLPGFGTEPSEYYRAARELGDWEMAARKEINKQLKRTTLTQRQKSAFRNWNRESQRAVKLVVGLRKRDLNEFTIKQMRRAGYFGRPIAITPTTGFEGFRFMRGAKEPDRGGTIVAYELQYPGGRDQVIMDYDAAMDRISQTNNNMAHRYALSSWEFSRNRIVGCRPVCLLTSMHSIGGPVLPTEIILLIATYLKPLDQISLLQVFPSIAGLFNLHQFAASDENGDTILHLQARKKTATEDSEEPSVDIPFYPSLLDSNQGAILHPQNRDGTTPLMDAAFAGNIPFMQLVLEKDPGGLNLVDENGATALWYAVYAGEAPAIALLLEQPTIDVNHQVTVGEGRDAHQITPLLHALWNGLGEYDTVSLLIKHPETDLTVPDMNGETAIHMAIRQEREDLVRDILECGRLDVNSACGPWTPLHTAAGCGDVGLVKLLLAQDGIEVNRPTPTGETPLMNTRSPRCMKVLLAHPGIEVDLVDDFGWSALGYTAYQGDLECARVLLRHGARPDLLDLDGYTPKERAEQAKQWDLVKLLEGAVGQK</sequence>
<dbReference type="Pfam" id="PF00023">
    <property type="entry name" value="Ank"/>
    <property type="match status" value="1"/>
</dbReference>
<protein>
    <submittedName>
        <fullName evidence="4">Ankyrin repeat-containing domain protein</fullName>
    </submittedName>
</protein>
<dbReference type="Proteomes" id="UP001610446">
    <property type="component" value="Unassembled WGS sequence"/>
</dbReference>
<organism evidence="4 5">
    <name type="scientific">Aspergillus pseudoustus</name>
    <dbReference type="NCBI Taxonomy" id="1810923"/>
    <lineage>
        <taxon>Eukaryota</taxon>
        <taxon>Fungi</taxon>
        <taxon>Dikarya</taxon>
        <taxon>Ascomycota</taxon>
        <taxon>Pezizomycotina</taxon>
        <taxon>Eurotiomycetes</taxon>
        <taxon>Eurotiomycetidae</taxon>
        <taxon>Eurotiales</taxon>
        <taxon>Aspergillaceae</taxon>
        <taxon>Aspergillus</taxon>
        <taxon>Aspergillus subgen. Nidulantes</taxon>
    </lineage>
</organism>
<dbReference type="InterPro" id="IPR036770">
    <property type="entry name" value="Ankyrin_rpt-contain_sf"/>
</dbReference>
<gene>
    <name evidence="4" type="ORF">BJY01DRAFT_241733</name>
</gene>
<keyword evidence="5" id="KW-1185">Reference proteome</keyword>
<dbReference type="EMBL" id="JBFXLU010000594">
    <property type="protein sequence ID" value="KAL2823962.1"/>
    <property type="molecule type" value="Genomic_DNA"/>
</dbReference>
<evidence type="ECO:0000256" key="3">
    <source>
        <dbReference type="SAM" id="SignalP"/>
    </source>
</evidence>
<keyword evidence="2" id="KW-0040">ANK repeat</keyword>
<dbReference type="Pfam" id="PF12796">
    <property type="entry name" value="Ank_2"/>
    <property type="match status" value="2"/>
</dbReference>
<evidence type="ECO:0000313" key="4">
    <source>
        <dbReference type="EMBL" id="KAL2823962.1"/>
    </source>
</evidence>
<accession>A0ABR4IAH5</accession>
<dbReference type="InterPro" id="IPR002110">
    <property type="entry name" value="Ankyrin_rpt"/>
</dbReference>
<evidence type="ECO:0000256" key="1">
    <source>
        <dbReference type="ARBA" id="ARBA00022737"/>
    </source>
</evidence>
<comment type="caution">
    <text evidence="4">The sequence shown here is derived from an EMBL/GenBank/DDBJ whole genome shotgun (WGS) entry which is preliminary data.</text>
</comment>
<reference evidence="4 5" key="1">
    <citation type="submission" date="2024-07" db="EMBL/GenBank/DDBJ databases">
        <title>Section-level genome sequencing and comparative genomics of Aspergillus sections Usti and Cavernicolus.</title>
        <authorList>
            <consortium name="Lawrence Berkeley National Laboratory"/>
            <person name="Nybo J.L."/>
            <person name="Vesth T.C."/>
            <person name="Theobald S."/>
            <person name="Frisvad J.C."/>
            <person name="Larsen T.O."/>
            <person name="Kjaerboelling I."/>
            <person name="Rothschild-Mancinelli K."/>
            <person name="Lyhne E.K."/>
            <person name="Kogle M.E."/>
            <person name="Barry K."/>
            <person name="Clum A."/>
            <person name="Na H."/>
            <person name="Ledsgaard L."/>
            <person name="Lin J."/>
            <person name="Lipzen A."/>
            <person name="Kuo A."/>
            <person name="Riley R."/>
            <person name="Mondo S."/>
            <person name="Labutti K."/>
            <person name="Haridas S."/>
            <person name="Pangalinan J."/>
            <person name="Salamov A.A."/>
            <person name="Simmons B.A."/>
            <person name="Magnuson J.K."/>
            <person name="Chen J."/>
            <person name="Drula E."/>
            <person name="Henrissat B."/>
            <person name="Wiebenga A."/>
            <person name="Lubbers R.J."/>
            <person name="Gomes A.C."/>
            <person name="Makela M.R."/>
            <person name="Stajich J."/>
            <person name="Grigoriev I.V."/>
            <person name="Mortensen U.H."/>
            <person name="De Vries R.P."/>
            <person name="Baker S.E."/>
            <person name="Andersen M.R."/>
        </authorList>
    </citation>
    <scope>NUCLEOTIDE SEQUENCE [LARGE SCALE GENOMIC DNA]</scope>
    <source>
        <strain evidence="4 5">CBS 123904</strain>
    </source>
</reference>
<feature type="chain" id="PRO_5046817357" evidence="3">
    <location>
        <begin position="19"/>
        <end position="679"/>
    </location>
</feature>
<dbReference type="SMART" id="SM00248">
    <property type="entry name" value="ANK"/>
    <property type="match status" value="6"/>
</dbReference>
<name>A0ABR4IAH5_9EURO</name>
<keyword evidence="3" id="KW-0732">Signal</keyword>
<proteinExistence type="predicted"/>
<dbReference type="SUPFAM" id="SSF48403">
    <property type="entry name" value="Ankyrin repeat"/>
    <property type="match status" value="1"/>
</dbReference>
<feature type="signal peptide" evidence="3">
    <location>
        <begin position="1"/>
        <end position="18"/>
    </location>
</feature>
<keyword evidence="1" id="KW-0677">Repeat</keyword>
<dbReference type="PANTHER" id="PTHR24198">
    <property type="entry name" value="ANKYRIN REPEAT AND PROTEIN KINASE DOMAIN-CONTAINING PROTEIN"/>
    <property type="match status" value="1"/>
</dbReference>
<evidence type="ECO:0000256" key="2">
    <source>
        <dbReference type="ARBA" id="ARBA00023043"/>
    </source>
</evidence>
<evidence type="ECO:0000313" key="5">
    <source>
        <dbReference type="Proteomes" id="UP001610446"/>
    </source>
</evidence>
<dbReference type="Gene3D" id="1.25.40.20">
    <property type="entry name" value="Ankyrin repeat-containing domain"/>
    <property type="match status" value="1"/>
</dbReference>